<dbReference type="EMBL" id="AWSO01001226">
    <property type="protein sequence ID" value="ESK84797.1"/>
    <property type="molecule type" value="Genomic_DNA"/>
</dbReference>
<dbReference type="Proteomes" id="UP000017559">
    <property type="component" value="Unassembled WGS sequence"/>
</dbReference>
<dbReference type="KEGG" id="mrr:Moror_544"/>
<dbReference type="InterPro" id="IPR051219">
    <property type="entry name" value="Heterochromatin_chromo-domain"/>
</dbReference>
<dbReference type="Gene3D" id="2.40.50.40">
    <property type="match status" value="1"/>
</dbReference>
<dbReference type="SMART" id="SM00298">
    <property type="entry name" value="CHROMO"/>
    <property type="match status" value="1"/>
</dbReference>
<proteinExistence type="predicted"/>
<comment type="subcellular location">
    <subcellularLocation>
        <location evidence="1">Nucleus</location>
    </subcellularLocation>
</comment>
<dbReference type="GO" id="GO:0006338">
    <property type="term" value="P:chromatin remodeling"/>
    <property type="evidence" value="ECO:0007669"/>
    <property type="project" value="UniProtKB-ARBA"/>
</dbReference>
<dbReference type="Pfam" id="PF00385">
    <property type="entry name" value="Chromo"/>
    <property type="match status" value="1"/>
</dbReference>
<dbReference type="GO" id="GO:0005634">
    <property type="term" value="C:nucleus"/>
    <property type="evidence" value="ECO:0007669"/>
    <property type="project" value="UniProtKB-SubCell"/>
</dbReference>
<evidence type="ECO:0000313" key="5">
    <source>
        <dbReference type="Proteomes" id="UP000017559"/>
    </source>
</evidence>
<evidence type="ECO:0000259" key="3">
    <source>
        <dbReference type="PROSITE" id="PS50013"/>
    </source>
</evidence>
<evidence type="ECO:0000256" key="2">
    <source>
        <dbReference type="ARBA" id="ARBA00023242"/>
    </source>
</evidence>
<dbReference type="OrthoDB" id="2630497at2759"/>
<reference evidence="4 5" key="1">
    <citation type="journal article" date="2014" name="BMC Genomics">
        <title>Genome and secretome analysis of the hemibiotrophic fungal pathogen, Moniliophthora roreri, which causes frosty pod rot disease of cacao: mechanisms of the biotrophic and necrotrophic phases.</title>
        <authorList>
            <person name="Meinhardt L.W."/>
            <person name="Costa G.G.L."/>
            <person name="Thomazella D.P.T."/>
            <person name="Teixeira P.J.P.L."/>
            <person name="Carazzolle M.F."/>
            <person name="Schuster S.C."/>
            <person name="Carlson J.E."/>
            <person name="Guiltinan M.J."/>
            <person name="Mieczkowski P."/>
            <person name="Farmer A."/>
            <person name="Ramaraj T."/>
            <person name="Crozier J."/>
            <person name="Davis R.E."/>
            <person name="Shao J."/>
            <person name="Melnick R.L."/>
            <person name="Pereira G.A.G."/>
            <person name="Bailey B.A."/>
        </authorList>
    </citation>
    <scope>NUCLEOTIDE SEQUENCE [LARGE SCALE GENOMIC DNA]</scope>
    <source>
        <strain evidence="4 5">MCA 2997</strain>
    </source>
</reference>
<dbReference type="PANTHER" id="PTHR22812">
    <property type="entry name" value="CHROMOBOX PROTEIN"/>
    <property type="match status" value="1"/>
</dbReference>
<dbReference type="HOGENOM" id="CLU_2306801_0_0_1"/>
<keyword evidence="5" id="KW-1185">Reference proteome</keyword>
<dbReference type="PROSITE" id="PS50013">
    <property type="entry name" value="CHROMO_2"/>
    <property type="match status" value="1"/>
</dbReference>
<dbReference type="InterPro" id="IPR016197">
    <property type="entry name" value="Chromo-like_dom_sf"/>
</dbReference>
<dbReference type="CDD" id="cd00024">
    <property type="entry name" value="CD_CSD"/>
    <property type="match status" value="1"/>
</dbReference>
<name>V2WTA2_MONRO</name>
<comment type="caution">
    <text evidence="4">The sequence shown here is derived from an EMBL/GenBank/DDBJ whole genome shotgun (WGS) entry which is preliminary data.</text>
</comment>
<protein>
    <recommendedName>
        <fullName evidence="3">Chromo domain-containing protein</fullName>
    </recommendedName>
</protein>
<organism evidence="4 5">
    <name type="scientific">Moniliophthora roreri (strain MCA 2997)</name>
    <name type="common">Cocoa frosty pod rot fungus</name>
    <name type="synonym">Crinipellis roreri</name>
    <dbReference type="NCBI Taxonomy" id="1381753"/>
    <lineage>
        <taxon>Eukaryota</taxon>
        <taxon>Fungi</taxon>
        <taxon>Dikarya</taxon>
        <taxon>Basidiomycota</taxon>
        <taxon>Agaricomycotina</taxon>
        <taxon>Agaricomycetes</taxon>
        <taxon>Agaricomycetidae</taxon>
        <taxon>Agaricales</taxon>
        <taxon>Marasmiineae</taxon>
        <taxon>Marasmiaceae</taxon>
        <taxon>Moniliophthora</taxon>
    </lineage>
</organism>
<accession>V2WTA2</accession>
<dbReference type="InterPro" id="IPR000953">
    <property type="entry name" value="Chromo/chromo_shadow_dom"/>
</dbReference>
<evidence type="ECO:0000313" key="4">
    <source>
        <dbReference type="EMBL" id="ESK84797.1"/>
    </source>
</evidence>
<feature type="domain" description="Chromo" evidence="3">
    <location>
        <begin position="18"/>
        <end position="77"/>
    </location>
</feature>
<sequence length="100" mass="11838">MTKANLLLRQQDSEGKKYKVEEILHSRLKGEQLEYLINWKGEPNEENTWEPQSNLREAKEAIADFHKKHPAASRPKDLNMILNYQPYENYTIGTTEKYMN</sequence>
<evidence type="ECO:0000256" key="1">
    <source>
        <dbReference type="ARBA" id="ARBA00004123"/>
    </source>
</evidence>
<dbReference type="AlphaFoldDB" id="V2WTA2"/>
<dbReference type="SUPFAM" id="SSF54160">
    <property type="entry name" value="Chromo domain-like"/>
    <property type="match status" value="1"/>
</dbReference>
<gene>
    <name evidence="4" type="ORF">Moror_544</name>
</gene>
<dbReference type="InterPro" id="IPR023780">
    <property type="entry name" value="Chromo_domain"/>
</dbReference>
<keyword evidence="2" id="KW-0539">Nucleus</keyword>